<dbReference type="PANTHER" id="PTHR12241">
    <property type="entry name" value="TUBULIN POLYGLUTAMYLASE"/>
    <property type="match status" value="1"/>
</dbReference>
<reference evidence="6" key="2">
    <citation type="submission" date="2023-11" db="UniProtKB">
        <authorList>
            <consortium name="WormBaseParasite"/>
        </authorList>
    </citation>
    <scope>IDENTIFICATION</scope>
</reference>
<dbReference type="GO" id="GO:0070740">
    <property type="term" value="F:tubulin-glutamic acid ligase activity"/>
    <property type="evidence" value="ECO:0007669"/>
    <property type="project" value="TreeGrafter"/>
</dbReference>
<dbReference type="WBParaSite" id="TREG1_115580.1">
    <property type="protein sequence ID" value="TREG1_115580.1"/>
    <property type="gene ID" value="TREG1_115580"/>
</dbReference>
<evidence type="ECO:0000313" key="6">
    <source>
        <dbReference type="WBParaSite" id="TREG1_115580.1"/>
    </source>
</evidence>
<dbReference type="GO" id="GO:0000226">
    <property type="term" value="P:microtubule cytoskeleton organization"/>
    <property type="evidence" value="ECO:0007669"/>
    <property type="project" value="TreeGrafter"/>
</dbReference>
<keyword evidence="5" id="KW-1185">Reference proteome</keyword>
<protein>
    <recommendedName>
        <fullName evidence="7">Tubulin--tyrosine ligase-like protein 9</fullName>
    </recommendedName>
</protein>
<proteinExistence type="predicted"/>
<evidence type="ECO:0000256" key="2">
    <source>
        <dbReference type="ARBA" id="ARBA00022741"/>
    </source>
</evidence>
<feature type="compositionally biased region" description="Polar residues" evidence="4">
    <location>
        <begin position="390"/>
        <end position="401"/>
    </location>
</feature>
<dbReference type="Pfam" id="PF03133">
    <property type="entry name" value="TTL"/>
    <property type="match status" value="2"/>
</dbReference>
<evidence type="ECO:0000256" key="4">
    <source>
        <dbReference type="SAM" id="MobiDB-lite"/>
    </source>
</evidence>
<dbReference type="GO" id="GO:0005524">
    <property type="term" value="F:ATP binding"/>
    <property type="evidence" value="ECO:0007669"/>
    <property type="project" value="UniProtKB-KW"/>
</dbReference>
<dbReference type="AlphaFoldDB" id="A0AA85IXV3"/>
<name>A0AA85IXV3_TRIRE</name>
<feature type="region of interest" description="Disordered" evidence="4">
    <location>
        <begin position="876"/>
        <end position="897"/>
    </location>
</feature>
<sequence length="943" mass="109624">MLNTEEILSYLNKHVRMHSGSVKLLHNSKAQKLIRERKKAKIKANLKDSRYDIVRQCVKEAGFTVVESDDLNDAYLIWSDNFLPLEKLMSLKPYQRVNHFPGMIEICRKDFLAKNFAKMQKVEPNEYNFMPNTWVLPQEYGYFQSYAKKLYRQGANTCFIQKPANGAMGHGIRLYRNANQVPSNINDNITCVIQEYIDSPLLIDGYKCDLRVYVLITSCDPLRIFMYNDGLVRLGAEKYVKPNEPDGDSVYRHLTNYAVNKHHAEYNRSADEMSGSKRSFTFFNNYIRDVKQCNPLDIWQKIRDLIVKTIAIALPHLLHSYRMCRYKSNHFSNTKLPKDYLNKQTGINNVNEKCSMSNELNNELKSNLSNVKQQQHHHQQQRINNKDSSQHLGANVEQSTKASKRYRDSNEYLSTSFIRSNLFEILGFDILLDKNLNPWLIEVNRSPSFNSDQELDKRVKHGLLTDTFRLLNIRPSDKSRTERQQKLSTIKRLCNQSTPTTTTKNRLMMSKAHNEGIHNILKASLPQTENSKNSQLPFPNHTKSNFVRSVIGQFQLEETKFSWKINCLRQQLLSIRQQLALEFYEHHNSGNWRRIFPTDDPALQKKYASMIISNFGQFLHRNRGDLLDEIKTTYLNPVTEDDIFNKLSKLMKSELKSKPGINTEEQLTEIWSQCIDNYPISDNDIDDVDDPIAFDDDIDMKNTDSDDFYSFAKKKEAVNNINQNKIMLMDHLKNRPIISLSSPSSSSSRMMMMMRNTAISKRGIPDYLYTYIPKNNKHKSTSSSTLSSIQLFNEKYKPIIDEQIKLSFGRRYKSCEFHALNNQIKSKCNKRQFTKKITSSSKITSNRNNNCPLNVYSSSLEHLNNNWDVQYSMGKCSSSHRNNNNNNNSDEEKSIDLESPVNVKLGKNEVNILLDFDKNDKELQNFKITTSYHSNKLFSDHLC</sequence>
<dbReference type="Gene3D" id="3.30.470.20">
    <property type="entry name" value="ATP-grasp fold, B domain"/>
    <property type="match status" value="2"/>
</dbReference>
<feature type="region of interest" description="Disordered" evidence="4">
    <location>
        <begin position="375"/>
        <end position="405"/>
    </location>
</feature>
<dbReference type="InterPro" id="IPR004344">
    <property type="entry name" value="TTL/TTLL_fam"/>
</dbReference>
<reference evidence="5" key="1">
    <citation type="submission" date="2022-06" db="EMBL/GenBank/DDBJ databases">
        <authorList>
            <person name="Berger JAMES D."/>
            <person name="Berger JAMES D."/>
        </authorList>
    </citation>
    <scope>NUCLEOTIDE SEQUENCE [LARGE SCALE GENOMIC DNA]</scope>
</reference>
<evidence type="ECO:0000256" key="3">
    <source>
        <dbReference type="ARBA" id="ARBA00022840"/>
    </source>
</evidence>
<dbReference type="SUPFAM" id="SSF56059">
    <property type="entry name" value="Glutathione synthetase ATP-binding domain-like"/>
    <property type="match status" value="2"/>
</dbReference>
<keyword evidence="1" id="KW-0436">Ligase</keyword>
<evidence type="ECO:0000313" key="5">
    <source>
        <dbReference type="Proteomes" id="UP000050795"/>
    </source>
</evidence>
<dbReference type="Proteomes" id="UP000050795">
    <property type="component" value="Unassembled WGS sequence"/>
</dbReference>
<accession>A0AA85IXV3</accession>
<dbReference type="PROSITE" id="PS51221">
    <property type="entry name" value="TTL"/>
    <property type="match status" value="1"/>
</dbReference>
<organism evidence="5 6">
    <name type="scientific">Trichobilharzia regenti</name>
    <name type="common">Nasal bird schistosome</name>
    <dbReference type="NCBI Taxonomy" id="157069"/>
    <lineage>
        <taxon>Eukaryota</taxon>
        <taxon>Metazoa</taxon>
        <taxon>Spiralia</taxon>
        <taxon>Lophotrochozoa</taxon>
        <taxon>Platyhelminthes</taxon>
        <taxon>Trematoda</taxon>
        <taxon>Digenea</taxon>
        <taxon>Strigeidida</taxon>
        <taxon>Schistosomatoidea</taxon>
        <taxon>Schistosomatidae</taxon>
        <taxon>Trichobilharzia</taxon>
    </lineage>
</organism>
<dbReference type="PANTHER" id="PTHR12241:SF147">
    <property type="entry name" value="TUBULIN POLYGLUTAMYLASE TTLL7"/>
    <property type="match status" value="1"/>
</dbReference>
<dbReference type="GO" id="GO:0015631">
    <property type="term" value="F:tubulin binding"/>
    <property type="evidence" value="ECO:0007669"/>
    <property type="project" value="TreeGrafter"/>
</dbReference>
<dbReference type="GO" id="GO:0036064">
    <property type="term" value="C:ciliary basal body"/>
    <property type="evidence" value="ECO:0007669"/>
    <property type="project" value="TreeGrafter"/>
</dbReference>
<evidence type="ECO:0008006" key="7">
    <source>
        <dbReference type="Google" id="ProtNLM"/>
    </source>
</evidence>
<evidence type="ECO:0000256" key="1">
    <source>
        <dbReference type="ARBA" id="ARBA00022598"/>
    </source>
</evidence>
<keyword evidence="3" id="KW-0067">ATP-binding</keyword>
<keyword evidence="2" id="KW-0547">Nucleotide-binding</keyword>